<dbReference type="Proteomes" id="UP001054945">
    <property type="component" value="Unassembled WGS sequence"/>
</dbReference>
<evidence type="ECO:0000313" key="2">
    <source>
        <dbReference type="Proteomes" id="UP001054945"/>
    </source>
</evidence>
<dbReference type="EMBL" id="BPLR01004006">
    <property type="protein sequence ID" value="GIX91263.1"/>
    <property type="molecule type" value="Genomic_DNA"/>
</dbReference>
<protein>
    <submittedName>
        <fullName evidence="1">Uncharacterized protein</fullName>
    </submittedName>
</protein>
<organism evidence="1 2">
    <name type="scientific">Caerostris extrusa</name>
    <name type="common">Bark spider</name>
    <name type="synonym">Caerostris bankana</name>
    <dbReference type="NCBI Taxonomy" id="172846"/>
    <lineage>
        <taxon>Eukaryota</taxon>
        <taxon>Metazoa</taxon>
        <taxon>Ecdysozoa</taxon>
        <taxon>Arthropoda</taxon>
        <taxon>Chelicerata</taxon>
        <taxon>Arachnida</taxon>
        <taxon>Araneae</taxon>
        <taxon>Araneomorphae</taxon>
        <taxon>Entelegynae</taxon>
        <taxon>Araneoidea</taxon>
        <taxon>Araneidae</taxon>
        <taxon>Caerostris</taxon>
    </lineage>
</organism>
<sequence>MPRSIASVLFTDGGSFINVKLFEERIVYRIVRLLLLKPPHIPPLECVEFLNDSNRTLSSCTKTSSAEERQDQRRLFLIETVR</sequence>
<proteinExistence type="predicted"/>
<dbReference type="AlphaFoldDB" id="A0AAV4P5F6"/>
<gene>
    <name evidence="1" type="ORF">CEXT_77231</name>
</gene>
<name>A0AAV4P5F6_CAEEX</name>
<reference evidence="1 2" key="1">
    <citation type="submission" date="2021-06" db="EMBL/GenBank/DDBJ databases">
        <title>Caerostris extrusa draft genome.</title>
        <authorList>
            <person name="Kono N."/>
            <person name="Arakawa K."/>
        </authorList>
    </citation>
    <scope>NUCLEOTIDE SEQUENCE [LARGE SCALE GENOMIC DNA]</scope>
</reference>
<keyword evidence="2" id="KW-1185">Reference proteome</keyword>
<accession>A0AAV4P5F6</accession>
<evidence type="ECO:0000313" key="1">
    <source>
        <dbReference type="EMBL" id="GIX91263.1"/>
    </source>
</evidence>
<comment type="caution">
    <text evidence="1">The sequence shown here is derived from an EMBL/GenBank/DDBJ whole genome shotgun (WGS) entry which is preliminary data.</text>
</comment>